<dbReference type="InterPro" id="IPR036397">
    <property type="entry name" value="RNaseH_sf"/>
</dbReference>
<name>A0A914QUH7_9BILA</name>
<sequence length="522" mass="59790">MLNAGDEIFNLNQLVIKEDQKITIDFLNDRLKENVLKLNRFDAQQRKQLIIQQIHRLNLNNHITHAFGIDINQEMLRGKIEIFPPINTVGANDIQLAPLPNGAFQLNPQNYFKRSNLDKVIVLSSRINFQKCLRPITTIIQLATCKKRNDIEFKEFDLFSTNIDAWVNCVESIKSENNEKVILILAIDGPYDAHFFLKYSESQTGLQTQQIMTPTLVDGDFNTQRNICHKINVKMGGLNLIVKFGKNVPNLDINTGDILVIAIDICHATGDNYIGKTTEPSTVGISSNYIQPQEFQNFFFYTKTRNEVIDKDVLFPYIQKLLMEACKNRKIEKIVILRDGVDEGRFSRVIGEEVAAIKSAAIQVGINAKFVVFVINKKTNTRHFMKENNRVVSLPPRSFINWGCRYKFVQFYCSPHRSISGTAISSLITVVLDEIGISKLESQVFILGLTYLHQIVNKPISIPSPVYQADEIAHRGQMLFRTLKKYKPENIRYHENGEINFEALTEFLSFSKFSLPFTRYNA</sequence>
<organism evidence="2 3">
    <name type="scientific">Panagrolaimus davidi</name>
    <dbReference type="NCBI Taxonomy" id="227884"/>
    <lineage>
        <taxon>Eukaryota</taxon>
        <taxon>Metazoa</taxon>
        <taxon>Ecdysozoa</taxon>
        <taxon>Nematoda</taxon>
        <taxon>Chromadorea</taxon>
        <taxon>Rhabditida</taxon>
        <taxon>Tylenchina</taxon>
        <taxon>Panagrolaimomorpha</taxon>
        <taxon>Panagrolaimoidea</taxon>
        <taxon>Panagrolaimidae</taxon>
        <taxon>Panagrolaimus</taxon>
    </lineage>
</organism>
<evidence type="ECO:0000313" key="2">
    <source>
        <dbReference type="Proteomes" id="UP000887578"/>
    </source>
</evidence>
<dbReference type="Gene3D" id="3.40.50.2300">
    <property type="match status" value="1"/>
</dbReference>
<evidence type="ECO:0000259" key="1">
    <source>
        <dbReference type="PROSITE" id="PS50822"/>
    </source>
</evidence>
<protein>
    <submittedName>
        <fullName evidence="3">Piwi domain-containing protein</fullName>
    </submittedName>
</protein>
<dbReference type="PANTHER" id="PTHR22891">
    <property type="entry name" value="EUKARYOTIC TRANSLATION INITIATION FACTOR 2C"/>
    <property type="match status" value="1"/>
</dbReference>
<dbReference type="AlphaFoldDB" id="A0A914QUH7"/>
<dbReference type="WBParaSite" id="PDA_v2.g31192.t1">
    <property type="protein sequence ID" value="PDA_v2.g31192.t1"/>
    <property type="gene ID" value="PDA_v2.g31192"/>
</dbReference>
<dbReference type="Pfam" id="PF02171">
    <property type="entry name" value="Piwi"/>
    <property type="match status" value="1"/>
</dbReference>
<dbReference type="InterPro" id="IPR003165">
    <property type="entry name" value="Piwi"/>
</dbReference>
<dbReference type="SUPFAM" id="SSF53098">
    <property type="entry name" value="Ribonuclease H-like"/>
    <property type="match status" value="1"/>
</dbReference>
<evidence type="ECO:0000313" key="3">
    <source>
        <dbReference type="WBParaSite" id="PDA_v2.g31192.t1"/>
    </source>
</evidence>
<keyword evidence="2" id="KW-1185">Reference proteome</keyword>
<dbReference type="Proteomes" id="UP000887578">
    <property type="component" value="Unplaced"/>
</dbReference>
<dbReference type="Gene3D" id="3.30.420.10">
    <property type="entry name" value="Ribonuclease H-like superfamily/Ribonuclease H"/>
    <property type="match status" value="1"/>
</dbReference>
<dbReference type="PROSITE" id="PS50822">
    <property type="entry name" value="PIWI"/>
    <property type="match status" value="1"/>
</dbReference>
<proteinExistence type="predicted"/>
<dbReference type="InterPro" id="IPR012337">
    <property type="entry name" value="RNaseH-like_sf"/>
</dbReference>
<reference evidence="3" key="1">
    <citation type="submission" date="2022-11" db="UniProtKB">
        <authorList>
            <consortium name="WormBaseParasite"/>
        </authorList>
    </citation>
    <scope>IDENTIFICATION</scope>
</reference>
<accession>A0A914QUH7</accession>
<dbReference type="GO" id="GO:0003676">
    <property type="term" value="F:nucleic acid binding"/>
    <property type="evidence" value="ECO:0007669"/>
    <property type="project" value="InterPro"/>
</dbReference>
<dbReference type="SMART" id="SM00950">
    <property type="entry name" value="Piwi"/>
    <property type="match status" value="1"/>
</dbReference>
<feature type="domain" description="Piwi" evidence="1">
    <location>
        <begin position="180"/>
        <end position="473"/>
    </location>
</feature>